<sequence>MVEAENAAGMGSMLERLPIIVAAVEDTCLMGIDFLTHVMLSMRGVNSRVECLTRNHDPDMAKMMTASLRTARAASDIKEPAVVHTSNIDMPRRNRREPGWDKNYPTGGSWISSVSALHVAHAGKVLHVLSLASHALPHVDKETGGPQ</sequence>
<gene>
    <name evidence="1" type="ORF">E2C01_044736</name>
</gene>
<dbReference type="AlphaFoldDB" id="A0A5B7FWD5"/>
<dbReference type="Proteomes" id="UP000324222">
    <property type="component" value="Unassembled WGS sequence"/>
</dbReference>
<evidence type="ECO:0000313" key="1">
    <source>
        <dbReference type="EMBL" id="MPC50902.1"/>
    </source>
</evidence>
<dbReference type="EMBL" id="VSRR010009798">
    <property type="protein sequence ID" value="MPC50902.1"/>
    <property type="molecule type" value="Genomic_DNA"/>
</dbReference>
<name>A0A5B7FWD5_PORTR</name>
<comment type="caution">
    <text evidence="1">The sequence shown here is derived from an EMBL/GenBank/DDBJ whole genome shotgun (WGS) entry which is preliminary data.</text>
</comment>
<evidence type="ECO:0000313" key="2">
    <source>
        <dbReference type="Proteomes" id="UP000324222"/>
    </source>
</evidence>
<proteinExistence type="predicted"/>
<organism evidence="1 2">
    <name type="scientific">Portunus trituberculatus</name>
    <name type="common">Swimming crab</name>
    <name type="synonym">Neptunus trituberculatus</name>
    <dbReference type="NCBI Taxonomy" id="210409"/>
    <lineage>
        <taxon>Eukaryota</taxon>
        <taxon>Metazoa</taxon>
        <taxon>Ecdysozoa</taxon>
        <taxon>Arthropoda</taxon>
        <taxon>Crustacea</taxon>
        <taxon>Multicrustacea</taxon>
        <taxon>Malacostraca</taxon>
        <taxon>Eumalacostraca</taxon>
        <taxon>Eucarida</taxon>
        <taxon>Decapoda</taxon>
        <taxon>Pleocyemata</taxon>
        <taxon>Brachyura</taxon>
        <taxon>Eubrachyura</taxon>
        <taxon>Portunoidea</taxon>
        <taxon>Portunidae</taxon>
        <taxon>Portuninae</taxon>
        <taxon>Portunus</taxon>
    </lineage>
</organism>
<protein>
    <submittedName>
        <fullName evidence="1">Uncharacterized protein</fullName>
    </submittedName>
</protein>
<reference evidence="1 2" key="1">
    <citation type="submission" date="2019-05" db="EMBL/GenBank/DDBJ databases">
        <title>Another draft genome of Portunus trituberculatus and its Hox gene families provides insights of decapod evolution.</title>
        <authorList>
            <person name="Jeong J.-H."/>
            <person name="Song I."/>
            <person name="Kim S."/>
            <person name="Choi T."/>
            <person name="Kim D."/>
            <person name="Ryu S."/>
            <person name="Kim W."/>
        </authorList>
    </citation>
    <scope>NUCLEOTIDE SEQUENCE [LARGE SCALE GENOMIC DNA]</scope>
    <source>
        <tissue evidence="1">Muscle</tissue>
    </source>
</reference>
<accession>A0A5B7FWD5</accession>
<keyword evidence="2" id="KW-1185">Reference proteome</keyword>